<dbReference type="HOGENOM" id="CLU_1286900_0_0_9"/>
<dbReference type="AlphaFoldDB" id="A0A0A7FY52"/>
<accession>A0A0A7FY52</accession>
<proteinExistence type="predicted"/>
<reference evidence="1 2" key="1">
    <citation type="journal article" date="2015" name="Infect. Genet. Evol.">
        <title>Genomic sequences of six botulinum neurotoxin-producing strains representing three clostridial species illustrate the mobility and diversity of botulinum neurotoxin genes.</title>
        <authorList>
            <person name="Smith T.J."/>
            <person name="Hill K.K."/>
            <person name="Xie G."/>
            <person name="Foley B.T."/>
            <person name="Williamson C.H."/>
            <person name="Foster J.T."/>
            <person name="Johnson S.L."/>
            <person name="Chertkov O."/>
            <person name="Teshima H."/>
            <person name="Gibbons H.S."/>
            <person name="Johnsky L.A."/>
            <person name="Karavis M.A."/>
            <person name="Smith L.A."/>
        </authorList>
    </citation>
    <scope>NUCLEOTIDE SEQUENCE [LARGE SCALE GENOMIC DNA]</scope>
    <source>
        <strain evidence="1">Sullivan</strain>
    </source>
</reference>
<sequence>MLIEKTNETKKENTEINEIKHEIEEEPSINEDLLDFWKRFCESGDKCNDTCCGLNGVFAPVCTNGVCIIPRPDNSIELAKGYGLIKVKSRKHCGDDEYLVFRLYIKKEYGICSGELTIINHDSRETIFSKDLVSYHTDNDQRFIAVFHIKSMGGTVRELAVFGSEKHPTDCHKPNSVKYSSLYFYSAPYLNEKEISMGGRIIKGSLEIMVESEEDHRMDM</sequence>
<dbReference type="STRING" id="1561.NPD11_1983"/>
<dbReference type="KEGG" id="cbv:U729_1012"/>
<dbReference type="Proteomes" id="UP000030635">
    <property type="component" value="Chromosome"/>
</dbReference>
<dbReference type="EMBL" id="CP006905">
    <property type="protein sequence ID" value="AIY83815.1"/>
    <property type="molecule type" value="Genomic_DNA"/>
</dbReference>
<organism evidence="1 2">
    <name type="scientific">Clostridium baratii str. Sullivan</name>
    <dbReference type="NCBI Taxonomy" id="1415775"/>
    <lineage>
        <taxon>Bacteria</taxon>
        <taxon>Bacillati</taxon>
        <taxon>Bacillota</taxon>
        <taxon>Clostridia</taxon>
        <taxon>Eubacteriales</taxon>
        <taxon>Clostridiaceae</taxon>
        <taxon>Clostridium</taxon>
    </lineage>
</organism>
<evidence type="ECO:0000313" key="2">
    <source>
        <dbReference type="Proteomes" id="UP000030635"/>
    </source>
</evidence>
<dbReference type="RefSeq" id="WP_039312204.1">
    <property type="nucleotide sequence ID" value="NZ_CP006905.1"/>
</dbReference>
<name>A0A0A7FY52_9CLOT</name>
<gene>
    <name evidence="1" type="ORF">U729_1012</name>
</gene>
<protein>
    <submittedName>
        <fullName evidence="1">Uncharacterized protein</fullName>
    </submittedName>
</protein>
<evidence type="ECO:0000313" key="1">
    <source>
        <dbReference type="EMBL" id="AIY83815.1"/>
    </source>
</evidence>
<keyword evidence="2" id="KW-1185">Reference proteome</keyword>